<dbReference type="GO" id="GO:0000162">
    <property type="term" value="P:L-tryptophan biosynthetic process"/>
    <property type="evidence" value="ECO:0007669"/>
    <property type="project" value="TreeGrafter"/>
</dbReference>
<dbReference type="InterPro" id="IPR050472">
    <property type="entry name" value="Anth_synth/Amidotransfase"/>
</dbReference>
<dbReference type="NCBIfam" id="TIGR00566">
    <property type="entry name" value="trpG_papA"/>
    <property type="match status" value="1"/>
</dbReference>
<dbReference type="InterPro" id="IPR017926">
    <property type="entry name" value="GATASE"/>
</dbReference>
<organism evidence="3 4">
    <name type="scientific">Flavobacterium croceum DSM 17960</name>
    <dbReference type="NCBI Taxonomy" id="1121886"/>
    <lineage>
        <taxon>Bacteria</taxon>
        <taxon>Pseudomonadati</taxon>
        <taxon>Bacteroidota</taxon>
        <taxon>Flavobacteriia</taxon>
        <taxon>Flavobacteriales</taxon>
        <taxon>Flavobacteriaceae</taxon>
        <taxon>Flavobacterium</taxon>
    </lineage>
</organism>
<evidence type="ECO:0000259" key="2">
    <source>
        <dbReference type="Pfam" id="PF00117"/>
    </source>
</evidence>
<comment type="caution">
    <text evidence="3">The sequence shown here is derived from an EMBL/GenBank/DDBJ whole genome shotgun (WGS) entry which is preliminary data.</text>
</comment>
<dbReference type="GO" id="GO:0005829">
    <property type="term" value="C:cytosol"/>
    <property type="evidence" value="ECO:0007669"/>
    <property type="project" value="TreeGrafter"/>
</dbReference>
<dbReference type="PRINTS" id="PR00099">
    <property type="entry name" value="CPSGATASE"/>
</dbReference>
<dbReference type="PROSITE" id="PS51273">
    <property type="entry name" value="GATASE_TYPE_1"/>
    <property type="match status" value="1"/>
</dbReference>
<feature type="domain" description="Glutamine amidotransferase" evidence="2">
    <location>
        <begin position="7"/>
        <end position="189"/>
    </location>
</feature>
<dbReference type="InterPro" id="IPR029062">
    <property type="entry name" value="Class_I_gatase-like"/>
</dbReference>
<gene>
    <name evidence="3" type="ORF">Q361_10888</name>
</gene>
<dbReference type="RefSeq" id="WP_103726091.1">
    <property type="nucleotide sequence ID" value="NZ_PQNY01000008.1"/>
</dbReference>
<dbReference type="PRINTS" id="PR00097">
    <property type="entry name" value="ANTSNTHASEII"/>
</dbReference>
<evidence type="ECO:0000313" key="3">
    <source>
        <dbReference type="EMBL" id="POS01761.1"/>
    </source>
</evidence>
<evidence type="ECO:0000313" key="4">
    <source>
        <dbReference type="Proteomes" id="UP000237056"/>
    </source>
</evidence>
<name>A0A2S4N7W7_9FLAO</name>
<reference evidence="3 4" key="1">
    <citation type="submission" date="2018-01" db="EMBL/GenBank/DDBJ databases">
        <title>Genomic Encyclopedia of Type Strains, Phase I: the one thousand microbial genomes (KMG-I) project.</title>
        <authorList>
            <person name="Goeker M."/>
        </authorList>
    </citation>
    <scope>NUCLEOTIDE SEQUENCE [LARGE SCALE GENOMIC DNA]</scope>
    <source>
        <strain evidence="3 4">DSM 17960</strain>
    </source>
</reference>
<dbReference type="GO" id="GO:0004049">
    <property type="term" value="F:anthranilate synthase activity"/>
    <property type="evidence" value="ECO:0007669"/>
    <property type="project" value="TreeGrafter"/>
</dbReference>
<proteinExistence type="predicted"/>
<keyword evidence="1" id="KW-0315">Glutamine amidotransferase</keyword>
<dbReference type="PANTHER" id="PTHR43418">
    <property type="entry name" value="MULTIFUNCTIONAL TRYPTOPHAN BIOSYNTHESIS PROTEIN-RELATED"/>
    <property type="match status" value="1"/>
</dbReference>
<dbReference type="EMBL" id="PQNY01000008">
    <property type="protein sequence ID" value="POS01761.1"/>
    <property type="molecule type" value="Genomic_DNA"/>
</dbReference>
<dbReference type="Pfam" id="PF00117">
    <property type="entry name" value="GATase"/>
    <property type="match status" value="1"/>
</dbReference>
<protein>
    <submittedName>
        <fullName evidence="3">Anthranilate synthase component 2</fullName>
    </submittedName>
</protein>
<dbReference type="PRINTS" id="PR00096">
    <property type="entry name" value="GATASE"/>
</dbReference>
<evidence type="ECO:0000256" key="1">
    <source>
        <dbReference type="ARBA" id="ARBA00022962"/>
    </source>
</evidence>
<dbReference type="Proteomes" id="UP000237056">
    <property type="component" value="Unassembled WGS sequence"/>
</dbReference>
<sequence>MTQKRILLIDNYDSFTHNIVHYLESQSCTVEVWRNDEFDIEEVNDFQNILLSPGPGLPQQAGNTLKVLEQYYTHKNILGICLGHQAMAVFFGATLINLTKPYHGRQSSINIIEPNTVLFKNLPNTFNVGRYHSWSVDPNSVPSTLQITAVDTENHILALQHSLYPIMSVQFHPESILTQYGKQIMANWVNSLP</sequence>
<dbReference type="Gene3D" id="3.40.50.880">
    <property type="match status" value="1"/>
</dbReference>
<dbReference type="OrthoDB" id="9786812at2"/>
<accession>A0A2S4N7W7</accession>
<dbReference type="CDD" id="cd01743">
    <property type="entry name" value="GATase1_Anthranilate_Synthase"/>
    <property type="match status" value="1"/>
</dbReference>
<keyword evidence="4" id="KW-1185">Reference proteome</keyword>
<dbReference type="InterPro" id="IPR006221">
    <property type="entry name" value="TrpG/PapA_dom"/>
</dbReference>
<dbReference type="PANTHER" id="PTHR43418:SF4">
    <property type="entry name" value="MULTIFUNCTIONAL TRYPTOPHAN BIOSYNTHESIS PROTEIN"/>
    <property type="match status" value="1"/>
</dbReference>
<dbReference type="AlphaFoldDB" id="A0A2S4N7W7"/>
<dbReference type="FunFam" id="3.40.50.880:FF:000003">
    <property type="entry name" value="Anthranilate synthase component II"/>
    <property type="match status" value="1"/>
</dbReference>
<dbReference type="SUPFAM" id="SSF52317">
    <property type="entry name" value="Class I glutamine amidotransferase-like"/>
    <property type="match status" value="1"/>
</dbReference>